<dbReference type="InterPro" id="IPR050928">
    <property type="entry name" value="ATP-dep_Zn_Metalloprotease"/>
</dbReference>
<proteinExistence type="inferred from homology"/>
<dbReference type="GO" id="GO:0004222">
    <property type="term" value="F:metalloendopeptidase activity"/>
    <property type="evidence" value="ECO:0007669"/>
    <property type="project" value="InterPro"/>
</dbReference>
<dbReference type="Gene3D" id="1.20.58.760">
    <property type="entry name" value="Peptidase M41"/>
    <property type="match status" value="1"/>
</dbReference>
<name>A0A6C0ICU2_9ZZZZ</name>
<dbReference type="PROSITE" id="PS00674">
    <property type="entry name" value="AAA"/>
    <property type="match status" value="1"/>
</dbReference>
<evidence type="ECO:0000256" key="9">
    <source>
        <dbReference type="ARBA" id="ARBA00023049"/>
    </source>
</evidence>
<protein>
    <recommendedName>
        <fullName evidence="10">AAA+ ATPase domain-containing protein</fullName>
    </recommendedName>
</protein>
<evidence type="ECO:0000256" key="5">
    <source>
        <dbReference type="ARBA" id="ARBA00022741"/>
    </source>
</evidence>
<evidence type="ECO:0000256" key="4">
    <source>
        <dbReference type="ARBA" id="ARBA00022723"/>
    </source>
</evidence>
<evidence type="ECO:0000256" key="6">
    <source>
        <dbReference type="ARBA" id="ARBA00022801"/>
    </source>
</evidence>
<dbReference type="Gene3D" id="1.10.8.60">
    <property type="match status" value="1"/>
</dbReference>
<evidence type="ECO:0000313" key="11">
    <source>
        <dbReference type="EMBL" id="QHT90888.1"/>
    </source>
</evidence>
<keyword evidence="6" id="KW-0378">Hydrolase</keyword>
<dbReference type="Pfam" id="PF17862">
    <property type="entry name" value="AAA_lid_3"/>
    <property type="match status" value="1"/>
</dbReference>
<dbReference type="GO" id="GO:0016887">
    <property type="term" value="F:ATP hydrolysis activity"/>
    <property type="evidence" value="ECO:0007669"/>
    <property type="project" value="InterPro"/>
</dbReference>
<dbReference type="PANTHER" id="PTHR43655">
    <property type="entry name" value="ATP-DEPENDENT PROTEASE"/>
    <property type="match status" value="1"/>
</dbReference>
<dbReference type="InterPro" id="IPR003959">
    <property type="entry name" value="ATPase_AAA_core"/>
</dbReference>
<keyword evidence="5" id="KW-0547">Nucleotide-binding</keyword>
<keyword evidence="3" id="KW-0645">Protease</keyword>
<dbReference type="GO" id="GO:0006508">
    <property type="term" value="P:proteolysis"/>
    <property type="evidence" value="ECO:0007669"/>
    <property type="project" value="InterPro"/>
</dbReference>
<evidence type="ECO:0000256" key="1">
    <source>
        <dbReference type="ARBA" id="ARBA00001947"/>
    </source>
</evidence>
<dbReference type="AlphaFoldDB" id="A0A6C0ICU2"/>
<accession>A0A6C0ICU2</accession>
<dbReference type="SMART" id="SM00382">
    <property type="entry name" value="AAA"/>
    <property type="match status" value="1"/>
</dbReference>
<comment type="similarity">
    <text evidence="2">In the C-terminal section; belongs to the peptidase M41 family.</text>
</comment>
<keyword evidence="7" id="KW-0862">Zinc</keyword>
<keyword evidence="9" id="KW-0482">Metalloprotease</keyword>
<dbReference type="SUPFAM" id="SSF140990">
    <property type="entry name" value="FtsH protease domain-like"/>
    <property type="match status" value="1"/>
</dbReference>
<keyword evidence="8" id="KW-0067">ATP-binding</keyword>
<feature type="domain" description="AAA+ ATPase" evidence="10">
    <location>
        <begin position="220"/>
        <end position="359"/>
    </location>
</feature>
<evidence type="ECO:0000256" key="2">
    <source>
        <dbReference type="ARBA" id="ARBA00010044"/>
    </source>
</evidence>
<evidence type="ECO:0000256" key="3">
    <source>
        <dbReference type="ARBA" id="ARBA00022670"/>
    </source>
</evidence>
<dbReference type="InterPro" id="IPR027417">
    <property type="entry name" value="P-loop_NTPase"/>
</dbReference>
<dbReference type="InterPro" id="IPR003960">
    <property type="entry name" value="ATPase_AAA_CS"/>
</dbReference>
<dbReference type="GO" id="GO:0005524">
    <property type="term" value="F:ATP binding"/>
    <property type="evidence" value="ECO:0007669"/>
    <property type="project" value="UniProtKB-KW"/>
</dbReference>
<sequence length="624" mass="70934">MGNMTFLFNILLLFGFINVKSYGLLINRINGKMEMNNNIKINRNPFGRKYYEQLQRKQNDTEYNGDGLNNLIRKYPLTKPDFLEKLKRLNSKNRTIQNNSILGLDDTDETDEDNVEPEPPQMHIFINKSNFLKALGVQFDNEENINDDNDMNGNFEDDEDTGRRRYVERKNTKSKNFEVIKNYNILFKDVGGYENVKREMEQCVDILTNHKKYAQYNVRIPKGLILEGPPGTGKTLLAKALAGESKCSFIPVSGSDFQEKYVGIGPTRIKELFELASKNVPCIIFIDEIDAVGRKRSSDGDSSSSERDNTLNALLVELDGFKNTSGVFVVAATNRIDLLDNALTRPGRIDKKIYIGLPDSATRNAIINIHLKGKPYCDSIGINDLVEVTEGLTGAQIENLLNEAMLNALRMNNTEFCYKDFDFVMNKMMAGWQPTEHEFTSDIIDHIAIHEMGHAIVGILSKYHSKMSKVVINLSSPKSPGYTVFKSSTSNIYTREALFEHLMILLSGRIAEEVFYNVSVTTGAINDFEEALKLAEKMVIYYGMGSNIIYPNTSEKYKELIDNDVIELINSAYVYAQLIMVKCKDLIFETSEILKRDKILKADNITELINSKYKHILDLKIDLE</sequence>
<organism evidence="11">
    <name type="scientific">viral metagenome</name>
    <dbReference type="NCBI Taxonomy" id="1070528"/>
    <lineage>
        <taxon>unclassified sequences</taxon>
        <taxon>metagenomes</taxon>
        <taxon>organismal metagenomes</taxon>
    </lineage>
</organism>
<dbReference type="GO" id="GO:0004176">
    <property type="term" value="F:ATP-dependent peptidase activity"/>
    <property type="evidence" value="ECO:0007669"/>
    <property type="project" value="InterPro"/>
</dbReference>
<dbReference type="InterPro" id="IPR003593">
    <property type="entry name" value="AAA+_ATPase"/>
</dbReference>
<dbReference type="PANTHER" id="PTHR43655:SF2">
    <property type="entry name" value="AFG3 LIKE MATRIX AAA PEPTIDASE SUBUNIT 2, ISOFORM A"/>
    <property type="match status" value="1"/>
</dbReference>
<dbReference type="Gene3D" id="3.40.50.300">
    <property type="entry name" value="P-loop containing nucleotide triphosphate hydrolases"/>
    <property type="match status" value="1"/>
</dbReference>
<dbReference type="InterPro" id="IPR037219">
    <property type="entry name" value="Peptidase_M41-like"/>
</dbReference>
<evidence type="ECO:0000256" key="8">
    <source>
        <dbReference type="ARBA" id="ARBA00022840"/>
    </source>
</evidence>
<evidence type="ECO:0000259" key="10">
    <source>
        <dbReference type="SMART" id="SM00382"/>
    </source>
</evidence>
<dbReference type="Pfam" id="PF00004">
    <property type="entry name" value="AAA"/>
    <property type="match status" value="1"/>
</dbReference>
<dbReference type="GO" id="GO:0046872">
    <property type="term" value="F:metal ion binding"/>
    <property type="evidence" value="ECO:0007669"/>
    <property type="project" value="UniProtKB-KW"/>
</dbReference>
<reference evidence="11" key="1">
    <citation type="journal article" date="2020" name="Nature">
        <title>Giant virus diversity and host interactions through global metagenomics.</title>
        <authorList>
            <person name="Schulz F."/>
            <person name="Roux S."/>
            <person name="Paez-Espino D."/>
            <person name="Jungbluth S."/>
            <person name="Walsh D.A."/>
            <person name="Denef V.J."/>
            <person name="McMahon K.D."/>
            <person name="Konstantinidis K.T."/>
            <person name="Eloe-Fadrosh E.A."/>
            <person name="Kyrpides N.C."/>
            <person name="Woyke T."/>
        </authorList>
    </citation>
    <scope>NUCLEOTIDE SEQUENCE</scope>
    <source>
        <strain evidence="11">GVMAG-M-3300023184-72</strain>
    </source>
</reference>
<dbReference type="SUPFAM" id="SSF52540">
    <property type="entry name" value="P-loop containing nucleoside triphosphate hydrolases"/>
    <property type="match status" value="1"/>
</dbReference>
<dbReference type="Pfam" id="PF01434">
    <property type="entry name" value="Peptidase_M41"/>
    <property type="match status" value="1"/>
</dbReference>
<dbReference type="InterPro" id="IPR000642">
    <property type="entry name" value="Peptidase_M41"/>
</dbReference>
<dbReference type="FunFam" id="3.40.50.300:FF:000982">
    <property type="entry name" value="Inactive ATP-dependent zinc metalloprotease FTSHI 2 like"/>
    <property type="match status" value="1"/>
</dbReference>
<comment type="cofactor">
    <cofactor evidence="1">
        <name>Zn(2+)</name>
        <dbReference type="ChEBI" id="CHEBI:29105"/>
    </cofactor>
</comment>
<evidence type="ECO:0000256" key="7">
    <source>
        <dbReference type="ARBA" id="ARBA00022833"/>
    </source>
</evidence>
<dbReference type="EMBL" id="MN740161">
    <property type="protein sequence ID" value="QHT90888.1"/>
    <property type="molecule type" value="Genomic_DNA"/>
</dbReference>
<keyword evidence="4" id="KW-0479">Metal-binding</keyword>
<dbReference type="InterPro" id="IPR041569">
    <property type="entry name" value="AAA_lid_3"/>
</dbReference>